<proteinExistence type="predicted"/>
<dbReference type="InterPro" id="IPR002213">
    <property type="entry name" value="UDP_glucos_trans"/>
</dbReference>
<reference evidence="3" key="1">
    <citation type="journal article" date="2019" name="Int. J. Syst. Evol. Microbiol.">
        <title>The Global Catalogue of Microorganisms (GCM) 10K type strain sequencing project: providing services to taxonomists for standard genome sequencing and annotation.</title>
        <authorList>
            <consortium name="The Broad Institute Genomics Platform"/>
            <consortium name="The Broad Institute Genome Sequencing Center for Infectious Disease"/>
            <person name="Wu L."/>
            <person name="Ma J."/>
        </authorList>
    </citation>
    <scope>NUCLEOTIDE SEQUENCE [LARGE SCALE GENOMIC DNA]</scope>
    <source>
        <strain evidence="3">CGMCC 4.7248</strain>
    </source>
</reference>
<dbReference type="PANTHER" id="PTHR48050">
    <property type="entry name" value="STEROL 3-BETA-GLUCOSYLTRANSFERASE"/>
    <property type="match status" value="1"/>
</dbReference>
<dbReference type="RefSeq" id="WP_381026060.1">
    <property type="nucleotide sequence ID" value="NZ_JBHSNY010000009.1"/>
</dbReference>
<dbReference type="Proteomes" id="UP001596154">
    <property type="component" value="Unassembled WGS sequence"/>
</dbReference>
<gene>
    <name evidence="2" type="ORF">ACFPZJ_25635</name>
</gene>
<organism evidence="2 3">
    <name type="scientific">Streptomyces bullii</name>
    <dbReference type="NCBI Taxonomy" id="349910"/>
    <lineage>
        <taxon>Bacteria</taxon>
        <taxon>Bacillati</taxon>
        <taxon>Actinomycetota</taxon>
        <taxon>Actinomycetes</taxon>
        <taxon>Kitasatosporales</taxon>
        <taxon>Streptomycetaceae</taxon>
        <taxon>Streptomyces</taxon>
    </lineage>
</organism>
<evidence type="ECO:0000313" key="3">
    <source>
        <dbReference type="Proteomes" id="UP001596154"/>
    </source>
</evidence>
<keyword evidence="1" id="KW-0808">Transferase</keyword>
<name>A0ABW0UZ07_9ACTN</name>
<accession>A0ABW0UZ07</accession>
<evidence type="ECO:0000256" key="1">
    <source>
        <dbReference type="ARBA" id="ARBA00022679"/>
    </source>
</evidence>
<dbReference type="InterPro" id="IPR050426">
    <property type="entry name" value="Glycosyltransferase_28"/>
</dbReference>
<protein>
    <submittedName>
        <fullName evidence="2">Uncharacterized protein</fullName>
    </submittedName>
</protein>
<dbReference type="EMBL" id="JBHSNY010000009">
    <property type="protein sequence ID" value="MFC5637126.1"/>
    <property type="molecule type" value="Genomic_DNA"/>
</dbReference>
<dbReference type="Gene3D" id="3.40.50.2000">
    <property type="entry name" value="Glycogen Phosphorylase B"/>
    <property type="match status" value="1"/>
</dbReference>
<evidence type="ECO:0000313" key="2">
    <source>
        <dbReference type="EMBL" id="MFC5637126.1"/>
    </source>
</evidence>
<dbReference type="Pfam" id="PF00201">
    <property type="entry name" value="UDPGT"/>
    <property type="match status" value="1"/>
</dbReference>
<comment type="caution">
    <text evidence="2">The sequence shown here is derived from an EMBL/GenBank/DDBJ whole genome shotgun (WGS) entry which is preliminary data.</text>
</comment>
<dbReference type="SUPFAM" id="SSF53756">
    <property type="entry name" value="UDP-Glycosyltransferase/glycogen phosphorylase"/>
    <property type="match status" value="1"/>
</dbReference>
<dbReference type="PANTHER" id="PTHR48050:SF13">
    <property type="entry name" value="STEROL 3-BETA-GLUCOSYLTRANSFERASE UGT80A2"/>
    <property type="match status" value="1"/>
</dbReference>
<keyword evidence="3" id="KW-1185">Reference proteome</keyword>
<sequence length="81" mass="9516">MIVLPLFWDQYDNAQRVAELGYGVRLEPYRFTDRQLHDAVETLLGDRRLRRTLREASEVIRARDGLRTAADLIERCGRDAR</sequence>